<dbReference type="Gene3D" id="1.20.1250.20">
    <property type="entry name" value="MFS general substrate transporter like domains"/>
    <property type="match status" value="1"/>
</dbReference>
<dbReference type="GO" id="GO:0022857">
    <property type="term" value="F:transmembrane transporter activity"/>
    <property type="evidence" value="ECO:0007669"/>
    <property type="project" value="InterPro"/>
</dbReference>
<name>A0A923JWS6_9PSED</name>
<dbReference type="PANTHER" id="PTHR23546">
    <property type="entry name" value="TRANSPORT PROTEIN"/>
    <property type="match status" value="1"/>
</dbReference>
<feature type="transmembrane region" description="Helical" evidence="4">
    <location>
        <begin position="244"/>
        <end position="264"/>
    </location>
</feature>
<keyword evidence="1 4" id="KW-0812">Transmembrane</keyword>
<feature type="transmembrane region" description="Helical" evidence="4">
    <location>
        <begin position="161"/>
        <end position="177"/>
    </location>
</feature>
<dbReference type="PROSITE" id="PS50850">
    <property type="entry name" value="MFS"/>
    <property type="match status" value="1"/>
</dbReference>
<feature type="transmembrane region" description="Helical" evidence="4">
    <location>
        <begin position="73"/>
        <end position="91"/>
    </location>
</feature>
<feature type="transmembrane region" description="Helical" evidence="4">
    <location>
        <begin position="12"/>
        <end position="33"/>
    </location>
</feature>
<dbReference type="RefSeq" id="WP_186556137.1">
    <property type="nucleotide sequence ID" value="NZ_JABWRE020000001.1"/>
</dbReference>
<evidence type="ECO:0000256" key="1">
    <source>
        <dbReference type="ARBA" id="ARBA00022692"/>
    </source>
</evidence>
<feature type="transmembrane region" description="Helical" evidence="4">
    <location>
        <begin position="135"/>
        <end position="155"/>
    </location>
</feature>
<dbReference type="InterPro" id="IPR011701">
    <property type="entry name" value="MFS"/>
</dbReference>
<evidence type="ECO:0000313" key="6">
    <source>
        <dbReference type="EMBL" id="MBC3442521.1"/>
    </source>
</evidence>
<evidence type="ECO:0000256" key="2">
    <source>
        <dbReference type="ARBA" id="ARBA00022989"/>
    </source>
</evidence>
<reference evidence="6" key="1">
    <citation type="journal article" date="2020" name="Microorganisms">
        <title>Reliable Identification of Environmental Pseudomonas Isolates Using the rpoD Gene.</title>
        <authorList>
            <consortium name="The Broad Institute Genome Sequencing Platform"/>
            <person name="Girard L."/>
            <person name="Lood C."/>
            <person name="Rokni-Zadeh H."/>
            <person name="van Noort V."/>
            <person name="Lavigne R."/>
            <person name="De Mot R."/>
        </authorList>
    </citation>
    <scope>NUCLEOTIDE SEQUENCE</scope>
    <source>
        <strain evidence="6">SWRI10</strain>
    </source>
</reference>
<accession>A0A923JWS6</accession>
<sequence>MTTYPLAIRRLMVCSLTIVISRAVTSPLLALFISTQLGLNQNDVGLLVGIAAFIGTFLGLYGGYVVDRLEKRRLLILSMLSGAIGFLLLTFANDLHVAALALIITESASALFVIGSKAILSDNLPVEQRAKAFSLRYTLTNIGYATGPMLGVILAGVQPMAPFWTASAIAFLSIFLMKGVPTSKRSDAAATLQPPSFLATLATLRGDRILILFTLGSLLNAVVHGRFTIYLSQYLLVEYSSDDAMSILSAVLACNAITVIVLQYQFGRLLKREHLAFWMGIGSVLFISGLLGFMYAENSVSWCIAMFVFTLGEMIVLPGEYLFIDTIAPEHLRGSYYGAQNLAALGGALSPILCGFFLTYSAPTSMFLVLMAFSALGGLLCFETVRRGTRRLSAEVGVVR</sequence>
<dbReference type="GeneID" id="90537139"/>
<dbReference type="Proteomes" id="UP000599879">
    <property type="component" value="Unassembled WGS sequence"/>
</dbReference>
<feature type="transmembrane region" description="Helical" evidence="4">
    <location>
        <begin position="276"/>
        <end position="296"/>
    </location>
</feature>
<feature type="transmembrane region" description="Helical" evidence="4">
    <location>
        <begin position="45"/>
        <end position="66"/>
    </location>
</feature>
<feature type="transmembrane region" description="Helical" evidence="4">
    <location>
        <begin position="336"/>
        <end position="358"/>
    </location>
</feature>
<protein>
    <submittedName>
        <fullName evidence="6">MFS transporter</fullName>
    </submittedName>
</protein>
<evidence type="ECO:0000259" key="5">
    <source>
        <dbReference type="PROSITE" id="PS50850"/>
    </source>
</evidence>
<organism evidence="6">
    <name type="scientific">Pseudomonas urmiensis</name>
    <dbReference type="NCBI Taxonomy" id="2745493"/>
    <lineage>
        <taxon>Bacteria</taxon>
        <taxon>Pseudomonadati</taxon>
        <taxon>Pseudomonadota</taxon>
        <taxon>Gammaproteobacteria</taxon>
        <taxon>Pseudomonadales</taxon>
        <taxon>Pseudomonadaceae</taxon>
        <taxon>Pseudomonas</taxon>
    </lineage>
</organism>
<feature type="transmembrane region" description="Helical" evidence="4">
    <location>
        <begin position="97"/>
        <end position="114"/>
    </location>
</feature>
<dbReference type="Pfam" id="PF07690">
    <property type="entry name" value="MFS_1"/>
    <property type="match status" value="1"/>
</dbReference>
<feature type="transmembrane region" description="Helical" evidence="4">
    <location>
        <begin position="364"/>
        <end position="382"/>
    </location>
</feature>
<dbReference type="AlphaFoldDB" id="A0A923JWS6"/>
<reference evidence="7" key="3">
    <citation type="submission" date="2021-06" db="EMBL/GenBank/DDBJ databases">
        <title>Updating the genus Pseudomonas: Description of 43 new species and partition of the Pseudomonas putida group.</title>
        <authorList>
            <person name="Girard L."/>
            <person name="Lood C."/>
            <person name="Vandamme P."/>
            <person name="Rokni-Zadeh H."/>
            <person name="Van Noort V."/>
            <person name="Hofte M."/>
            <person name="Lavigne R."/>
            <person name="De Mot R."/>
        </authorList>
    </citation>
    <scope>NUCLEOTIDE SEQUENCE</scope>
    <source>
        <strain evidence="7">SWRI10</strain>
    </source>
</reference>
<dbReference type="PANTHER" id="PTHR23546:SF1">
    <property type="entry name" value="MEMBRANE PROTEIN"/>
    <property type="match status" value="1"/>
</dbReference>
<dbReference type="InterPro" id="IPR036259">
    <property type="entry name" value="MFS_trans_sf"/>
</dbReference>
<dbReference type="SUPFAM" id="SSF103473">
    <property type="entry name" value="MFS general substrate transporter"/>
    <property type="match status" value="1"/>
</dbReference>
<proteinExistence type="predicted"/>
<keyword evidence="3 4" id="KW-0472">Membrane</keyword>
<evidence type="ECO:0000313" key="7">
    <source>
        <dbReference type="EMBL" id="MBV4535645.1"/>
    </source>
</evidence>
<feature type="transmembrane region" description="Helical" evidence="4">
    <location>
        <begin position="209"/>
        <end position="232"/>
    </location>
</feature>
<dbReference type="EMBL" id="JABWRE020000001">
    <property type="protein sequence ID" value="MBV4535645.1"/>
    <property type="molecule type" value="Genomic_DNA"/>
</dbReference>
<dbReference type="EMBL" id="JABWRE010000014">
    <property type="protein sequence ID" value="MBC3442521.1"/>
    <property type="molecule type" value="Genomic_DNA"/>
</dbReference>
<keyword evidence="2 4" id="KW-1133">Transmembrane helix</keyword>
<gene>
    <name evidence="7" type="ORF">HU737_006615</name>
    <name evidence="6" type="ORF">HU737_17665</name>
</gene>
<feature type="transmembrane region" description="Helical" evidence="4">
    <location>
        <begin position="302"/>
        <end position="324"/>
    </location>
</feature>
<feature type="domain" description="Major facilitator superfamily (MFS) profile" evidence="5">
    <location>
        <begin position="1"/>
        <end position="389"/>
    </location>
</feature>
<evidence type="ECO:0000256" key="4">
    <source>
        <dbReference type="SAM" id="Phobius"/>
    </source>
</evidence>
<comment type="caution">
    <text evidence="6">The sequence shown here is derived from an EMBL/GenBank/DDBJ whole genome shotgun (WGS) entry which is preliminary data.</text>
</comment>
<evidence type="ECO:0000256" key="3">
    <source>
        <dbReference type="ARBA" id="ARBA00023136"/>
    </source>
</evidence>
<dbReference type="InterPro" id="IPR020846">
    <property type="entry name" value="MFS_dom"/>
</dbReference>
<reference evidence="6" key="2">
    <citation type="submission" date="2020-07" db="EMBL/GenBank/DDBJ databases">
        <authorList>
            <person name="Lood C."/>
            <person name="Girard L."/>
        </authorList>
    </citation>
    <scope>NUCLEOTIDE SEQUENCE</scope>
    <source>
        <strain evidence="6">SWRI10</strain>
    </source>
</reference>